<dbReference type="SUPFAM" id="SSF52799">
    <property type="entry name" value="(Phosphotyrosine protein) phosphatases II"/>
    <property type="match status" value="1"/>
</dbReference>
<dbReference type="Gene3D" id="3.90.190.10">
    <property type="entry name" value="Protein tyrosine phosphatase superfamily"/>
    <property type="match status" value="1"/>
</dbReference>
<sequence>MHTATIHYSQINNYIYLGTNNCCQLNFDKKLLDKGIRANISLEDERLDQPRGVDYYLWLPVIDDQSPSQEQLAVGTAFITELVANKIKVFVHCKLGHGRSPTLVIAYLISQGMTLKAAHDYVKARRPEVHLTKAQEVGLKKFAKMHHRK</sequence>
<name>A0A0G0RM54_9BACT</name>
<dbReference type="Proteomes" id="UP000034048">
    <property type="component" value="Unassembled WGS sequence"/>
</dbReference>
<evidence type="ECO:0000259" key="4">
    <source>
        <dbReference type="PROSITE" id="PS50056"/>
    </source>
</evidence>
<dbReference type="EMBL" id="LBWS01000021">
    <property type="protein sequence ID" value="KKR14682.1"/>
    <property type="molecule type" value="Genomic_DNA"/>
</dbReference>
<evidence type="ECO:0000259" key="3">
    <source>
        <dbReference type="PROSITE" id="PS50054"/>
    </source>
</evidence>
<reference evidence="5 6" key="1">
    <citation type="journal article" date="2015" name="Nature">
        <title>rRNA introns, odd ribosomes, and small enigmatic genomes across a large radiation of phyla.</title>
        <authorList>
            <person name="Brown C.T."/>
            <person name="Hug L.A."/>
            <person name="Thomas B.C."/>
            <person name="Sharon I."/>
            <person name="Castelle C.J."/>
            <person name="Singh A."/>
            <person name="Wilkins M.J."/>
            <person name="Williams K.H."/>
            <person name="Banfield J.F."/>
        </authorList>
    </citation>
    <scope>NUCLEOTIDE SEQUENCE [LARGE SCALE GENOMIC DNA]</scope>
</reference>
<dbReference type="FunFam" id="3.90.190.10:FF:000157">
    <property type="entry name" value="Protein-tyrosine phosphatase"/>
    <property type="match status" value="1"/>
</dbReference>
<dbReference type="PROSITE" id="PS00383">
    <property type="entry name" value="TYR_PHOSPHATASE_1"/>
    <property type="match status" value="1"/>
</dbReference>
<protein>
    <submittedName>
        <fullName evidence="5">Dual specificity protein phosphatase</fullName>
    </submittedName>
</protein>
<dbReference type="PANTHER" id="PTHR47216:SF4">
    <property type="entry name" value="OS01G0859400 PROTEIN"/>
    <property type="match status" value="1"/>
</dbReference>
<dbReference type="PROSITE" id="PS50054">
    <property type="entry name" value="TYR_PHOSPHATASE_DUAL"/>
    <property type="match status" value="1"/>
</dbReference>
<evidence type="ECO:0000313" key="5">
    <source>
        <dbReference type="EMBL" id="KKR14682.1"/>
    </source>
</evidence>
<evidence type="ECO:0000256" key="1">
    <source>
        <dbReference type="ARBA" id="ARBA00022801"/>
    </source>
</evidence>
<feature type="domain" description="Tyrosine-protein phosphatase" evidence="3">
    <location>
        <begin position="7"/>
        <end position="149"/>
    </location>
</feature>
<dbReference type="InterPro" id="IPR029021">
    <property type="entry name" value="Prot-tyrosine_phosphatase-like"/>
</dbReference>
<proteinExistence type="predicted"/>
<dbReference type="AlphaFoldDB" id="A0A0G0RM54"/>
<gene>
    <name evidence="5" type="ORF">UT42_C0021G0006</name>
</gene>
<keyword evidence="2" id="KW-0904">Protein phosphatase</keyword>
<dbReference type="InterPro" id="IPR020422">
    <property type="entry name" value="TYR_PHOSPHATASE_DUAL_dom"/>
</dbReference>
<dbReference type="PROSITE" id="PS50056">
    <property type="entry name" value="TYR_PHOSPHATASE_2"/>
    <property type="match status" value="1"/>
</dbReference>
<keyword evidence="1" id="KW-0378">Hydrolase</keyword>
<evidence type="ECO:0000256" key="2">
    <source>
        <dbReference type="ARBA" id="ARBA00022912"/>
    </source>
</evidence>
<dbReference type="PANTHER" id="PTHR47216">
    <property type="match status" value="1"/>
</dbReference>
<evidence type="ECO:0000313" key="6">
    <source>
        <dbReference type="Proteomes" id="UP000034048"/>
    </source>
</evidence>
<dbReference type="Pfam" id="PF00782">
    <property type="entry name" value="DSPc"/>
    <property type="match status" value="1"/>
</dbReference>
<organism evidence="5 6">
    <name type="scientific">Candidatus Falkowbacteria bacterium GW2011_GWA2_39_24</name>
    <dbReference type="NCBI Taxonomy" id="1618634"/>
    <lineage>
        <taxon>Bacteria</taxon>
        <taxon>Candidatus Falkowiibacteriota</taxon>
    </lineage>
</organism>
<comment type="caution">
    <text evidence="5">The sequence shown here is derived from an EMBL/GenBank/DDBJ whole genome shotgun (WGS) entry which is preliminary data.</text>
</comment>
<accession>A0A0G0RM54</accession>
<dbReference type="InterPro" id="IPR000340">
    <property type="entry name" value="Dual-sp_phosphatase_cat-dom"/>
</dbReference>
<dbReference type="GO" id="GO:0004721">
    <property type="term" value="F:phosphoprotein phosphatase activity"/>
    <property type="evidence" value="ECO:0007669"/>
    <property type="project" value="UniProtKB-KW"/>
</dbReference>
<dbReference type="InterPro" id="IPR016130">
    <property type="entry name" value="Tyr_Pase_AS"/>
</dbReference>
<dbReference type="SMART" id="SM00195">
    <property type="entry name" value="DSPc"/>
    <property type="match status" value="1"/>
</dbReference>
<feature type="domain" description="Tyrosine specific protein phosphatases" evidence="4">
    <location>
        <begin position="88"/>
        <end position="137"/>
    </location>
</feature>
<dbReference type="InterPro" id="IPR000387">
    <property type="entry name" value="Tyr_Pase_dom"/>
</dbReference>